<proteinExistence type="predicted"/>
<protein>
    <submittedName>
        <fullName evidence="2">GNAT family N-acetyltransferase</fullName>
    </submittedName>
</protein>
<sequence>MTAVLPDAYTVRPPRLEDAQAVLELVSDYNTSVVGFADYTLDDAQDELSEPGFEPETDGWLVFDDGRLIGYGSVFGKGDHRQLDLDVVTMDPVVERFLLDRIERRAAELATEHGHVAVQVDIVNYQADKAREERLAGYGFERGTVFHRMRIDHDGTVAAPEVPAGVTVRRGAPDEASRRAAHDVLNASFAGQFGFSPRSFEEWQDSHESFSAFDWSQLTLLEVDGEAVAMRTSTNQFVEDENCGYIGHLGVLEKARGKGLAKFLLRDQFALDAAAGRSGTILHVDTNNPTPALGVYLSVGMQATLVMEVWRRQVTTA</sequence>
<dbReference type="InterPro" id="IPR000182">
    <property type="entry name" value="GNAT_dom"/>
</dbReference>
<evidence type="ECO:0000259" key="1">
    <source>
        <dbReference type="PROSITE" id="PS51186"/>
    </source>
</evidence>
<dbReference type="InterPro" id="IPR016181">
    <property type="entry name" value="Acyl_CoA_acyltransferase"/>
</dbReference>
<dbReference type="EMBL" id="SJKA01000010">
    <property type="protein sequence ID" value="TCC29245.1"/>
    <property type="molecule type" value="Genomic_DNA"/>
</dbReference>
<accession>A0A4R0IKK8</accession>
<gene>
    <name evidence="2" type="ORF">E0H50_26855</name>
</gene>
<evidence type="ECO:0000313" key="3">
    <source>
        <dbReference type="Proteomes" id="UP000292695"/>
    </source>
</evidence>
<evidence type="ECO:0000313" key="2">
    <source>
        <dbReference type="EMBL" id="TCC29245.1"/>
    </source>
</evidence>
<dbReference type="CDD" id="cd04301">
    <property type="entry name" value="NAT_SF"/>
    <property type="match status" value="1"/>
</dbReference>
<dbReference type="OrthoDB" id="9799092at2"/>
<dbReference type="SUPFAM" id="SSF55729">
    <property type="entry name" value="Acyl-CoA N-acyltransferases (Nat)"/>
    <property type="match status" value="2"/>
</dbReference>
<dbReference type="PROSITE" id="PS51186">
    <property type="entry name" value="GNAT"/>
    <property type="match status" value="2"/>
</dbReference>
<keyword evidence="2" id="KW-0808">Transferase</keyword>
<keyword evidence="3" id="KW-1185">Reference proteome</keyword>
<dbReference type="RefSeq" id="WP_131293298.1">
    <property type="nucleotide sequence ID" value="NZ_SJKA01000010.1"/>
</dbReference>
<dbReference type="Gene3D" id="3.40.630.30">
    <property type="match status" value="1"/>
</dbReference>
<dbReference type="AlphaFoldDB" id="A0A4R0IKK8"/>
<name>A0A4R0IKK8_9ACTN</name>
<feature type="domain" description="N-acetyltransferase" evidence="1">
    <location>
        <begin position="166"/>
        <end position="317"/>
    </location>
</feature>
<reference evidence="2 3" key="1">
    <citation type="submission" date="2019-02" db="EMBL/GenBank/DDBJ databases">
        <title>Kribbella capetownensis sp. nov. and Kribbella speibonae sp. nov., isolated from soil.</title>
        <authorList>
            <person name="Curtis S.M."/>
            <person name="Norton I."/>
            <person name="Everest G.J."/>
            <person name="Meyers P.R."/>
        </authorList>
    </citation>
    <scope>NUCLEOTIDE SEQUENCE [LARGE SCALE GENOMIC DNA]</scope>
    <source>
        <strain evidence="2 3">DSM 27082</strain>
    </source>
</reference>
<dbReference type="Proteomes" id="UP000292695">
    <property type="component" value="Unassembled WGS sequence"/>
</dbReference>
<dbReference type="GO" id="GO:0016747">
    <property type="term" value="F:acyltransferase activity, transferring groups other than amino-acyl groups"/>
    <property type="evidence" value="ECO:0007669"/>
    <property type="project" value="InterPro"/>
</dbReference>
<organism evidence="2 3">
    <name type="scientific">Kribbella sindirgiensis</name>
    <dbReference type="NCBI Taxonomy" id="1124744"/>
    <lineage>
        <taxon>Bacteria</taxon>
        <taxon>Bacillati</taxon>
        <taxon>Actinomycetota</taxon>
        <taxon>Actinomycetes</taxon>
        <taxon>Propionibacteriales</taxon>
        <taxon>Kribbellaceae</taxon>
        <taxon>Kribbella</taxon>
    </lineage>
</organism>
<comment type="caution">
    <text evidence="2">The sequence shown here is derived from an EMBL/GenBank/DDBJ whole genome shotgun (WGS) entry which is preliminary data.</text>
</comment>
<dbReference type="Pfam" id="PF00583">
    <property type="entry name" value="Acetyltransf_1"/>
    <property type="match status" value="1"/>
</dbReference>
<feature type="domain" description="N-acetyltransferase" evidence="1">
    <location>
        <begin position="9"/>
        <end position="163"/>
    </location>
</feature>